<dbReference type="EMBL" id="BHYK01000072">
    <property type="protein sequence ID" value="GCD13232.1"/>
    <property type="molecule type" value="Genomic_DNA"/>
</dbReference>
<gene>
    <name evidence="2" type="ORF">Ctaglu_48550</name>
</gene>
<reference evidence="2 3" key="1">
    <citation type="submission" date="2018-11" db="EMBL/GenBank/DDBJ databases">
        <title>Genome sequencing and assembly of Clostridium tagluense strain A121.</title>
        <authorList>
            <person name="Murakami T."/>
            <person name="Segawa T."/>
            <person name="Shcherbakova V.A."/>
            <person name="Mori H."/>
            <person name="Yoshimura Y."/>
        </authorList>
    </citation>
    <scope>NUCLEOTIDE SEQUENCE [LARGE SCALE GENOMIC DNA]</scope>
    <source>
        <strain evidence="2 3">A121</strain>
    </source>
</reference>
<comment type="caution">
    <text evidence="2">The sequence shown here is derived from an EMBL/GenBank/DDBJ whole genome shotgun (WGS) entry which is preliminary data.</text>
</comment>
<dbReference type="AlphaFoldDB" id="A0A401UUK2"/>
<dbReference type="RefSeq" id="WP_125006586.1">
    <property type="nucleotide sequence ID" value="NZ_BHYK01000072.1"/>
</dbReference>
<feature type="compositionally biased region" description="Polar residues" evidence="1">
    <location>
        <begin position="23"/>
        <end position="38"/>
    </location>
</feature>
<protein>
    <submittedName>
        <fullName evidence="2">Uncharacterized protein</fullName>
    </submittedName>
</protein>
<accession>A0A401UUK2</accession>
<proteinExistence type="predicted"/>
<evidence type="ECO:0000256" key="1">
    <source>
        <dbReference type="SAM" id="MobiDB-lite"/>
    </source>
</evidence>
<organism evidence="2 3">
    <name type="scientific">Clostridium tagluense</name>
    <dbReference type="NCBI Taxonomy" id="360422"/>
    <lineage>
        <taxon>Bacteria</taxon>
        <taxon>Bacillati</taxon>
        <taxon>Bacillota</taxon>
        <taxon>Clostridia</taxon>
        <taxon>Eubacteriales</taxon>
        <taxon>Clostridiaceae</taxon>
        <taxon>Clostridium</taxon>
    </lineage>
</organism>
<dbReference type="Proteomes" id="UP000287872">
    <property type="component" value="Unassembled WGS sequence"/>
</dbReference>
<sequence length="199" mass="22266">MNISSLKCETSYNSMNAIKDSNQNLSSTAATTKPSQSFKGDRLELSSSKRPNMGIMIDKGTAANTTVYVDKSTIFQIMNYTTDNPECSWSEMGVDGEKRWVVVNGQRFECPLSKEEKEAIRKAQHTFLDMLEEYDKNKEELDCNGKENIKVEIDPSSNAEDLSKQSNNPKIINLANNEKVMPMLKNISKLNGGHITLSV</sequence>
<name>A0A401UUK2_9CLOT</name>
<dbReference type="OrthoDB" id="1937039at2"/>
<feature type="region of interest" description="Disordered" evidence="1">
    <location>
        <begin position="23"/>
        <end position="45"/>
    </location>
</feature>
<keyword evidence="3" id="KW-1185">Reference proteome</keyword>
<evidence type="ECO:0000313" key="3">
    <source>
        <dbReference type="Proteomes" id="UP000287872"/>
    </source>
</evidence>
<evidence type="ECO:0000313" key="2">
    <source>
        <dbReference type="EMBL" id="GCD13232.1"/>
    </source>
</evidence>